<accession>A0A183HQR9</accession>
<dbReference type="STRING" id="387005.A0A183HQR9"/>
<reference evidence="1 2" key="2">
    <citation type="submission" date="2018-11" db="EMBL/GenBank/DDBJ databases">
        <authorList>
            <consortium name="Pathogen Informatics"/>
        </authorList>
    </citation>
    <scope>NUCLEOTIDE SEQUENCE [LARGE SCALE GENOMIC DNA]</scope>
</reference>
<reference evidence="3" key="1">
    <citation type="submission" date="2016-06" db="UniProtKB">
        <authorList>
            <consortium name="WormBaseParasite"/>
        </authorList>
    </citation>
    <scope>IDENTIFICATION</scope>
</reference>
<proteinExistence type="predicted"/>
<dbReference type="AlphaFoldDB" id="A0A183HQR9"/>
<name>A0A183HQR9_9BILA</name>
<dbReference type="Proteomes" id="UP000267606">
    <property type="component" value="Unassembled WGS sequence"/>
</dbReference>
<dbReference type="EMBL" id="UZAJ01012503">
    <property type="protein sequence ID" value="VDO63754.1"/>
    <property type="molecule type" value="Genomic_DNA"/>
</dbReference>
<gene>
    <name evidence="1" type="ORF">OFLC_LOCUS9832</name>
</gene>
<evidence type="ECO:0000313" key="1">
    <source>
        <dbReference type="EMBL" id="VDO63754.1"/>
    </source>
</evidence>
<protein>
    <submittedName>
        <fullName evidence="3">Transposase</fullName>
    </submittedName>
</protein>
<keyword evidence="2" id="KW-1185">Reference proteome</keyword>
<dbReference type="WBParaSite" id="OFLC_0000983001-mRNA-1">
    <property type="protein sequence ID" value="OFLC_0000983001-mRNA-1"/>
    <property type="gene ID" value="OFLC_0000983001"/>
</dbReference>
<evidence type="ECO:0000313" key="2">
    <source>
        <dbReference type="Proteomes" id="UP000267606"/>
    </source>
</evidence>
<evidence type="ECO:0000313" key="3">
    <source>
        <dbReference type="WBParaSite" id="OFLC_0000983001-mRNA-1"/>
    </source>
</evidence>
<sequence>MPYACDDCDLPLPSTSRSAVFKRKRRQFINDDDTPTKFRRRLEFD</sequence>
<organism evidence="3">
    <name type="scientific">Onchocerca flexuosa</name>
    <dbReference type="NCBI Taxonomy" id="387005"/>
    <lineage>
        <taxon>Eukaryota</taxon>
        <taxon>Metazoa</taxon>
        <taxon>Ecdysozoa</taxon>
        <taxon>Nematoda</taxon>
        <taxon>Chromadorea</taxon>
        <taxon>Rhabditida</taxon>
        <taxon>Spirurina</taxon>
        <taxon>Spiruromorpha</taxon>
        <taxon>Filarioidea</taxon>
        <taxon>Onchocercidae</taxon>
        <taxon>Onchocerca</taxon>
    </lineage>
</organism>